<dbReference type="AlphaFoldDB" id="A0A367K1V3"/>
<comment type="caution">
    <text evidence="1">The sequence shown here is derived from an EMBL/GenBank/DDBJ whole genome shotgun (WGS) entry which is preliminary data.</text>
</comment>
<dbReference type="Proteomes" id="UP000253551">
    <property type="component" value="Unassembled WGS sequence"/>
</dbReference>
<keyword evidence="2" id="KW-1185">Reference proteome</keyword>
<evidence type="ECO:0008006" key="3">
    <source>
        <dbReference type="Google" id="ProtNLM"/>
    </source>
</evidence>
<dbReference type="EMBL" id="PJQM01002342">
    <property type="protein sequence ID" value="RCH96183.1"/>
    <property type="molecule type" value="Genomic_DNA"/>
</dbReference>
<evidence type="ECO:0000313" key="1">
    <source>
        <dbReference type="EMBL" id="RCH96183.1"/>
    </source>
</evidence>
<protein>
    <recommendedName>
        <fullName evidence="3">Reverse transcriptase zinc-binding domain-containing protein</fullName>
    </recommendedName>
</protein>
<reference evidence="1 2" key="1">
    <citation type="journal article" date="2018" name="G3 (Bethesda)">
        <title>Phylogenetic and Phylogenomic Definition of Rhizopus Species.</title>
        <authorList>
            <person name="Gryganskyi A.P."/>
            <person name="Golan J."/>
            <person name="Dolatabadi S."/>
            <person name="Mondo S."/>
            <person name="Robb S."/>
            <person name="Idnurm A."/>
            <person name="Muszewska A."/>
            <person name="Steczkiewicz K."/>
            <person name="Masonjones S."/>
            <person name="Liao H.L."/>
            <person name="Gajdeczka M.T."/>
            <person name="Anike F."/>
            <person name="Vuek A."/>
            <person name="Anishchenko I.M."/>
            <person name="Voigt K."/>
            <person name="de Hoog G.S."/>
            <person name="Smith M.E."/>
            <person name="Heitman J."/>
            <person name="Vilgalys R."/>
            <person name="Stajich J.E."/>
        </authorList>
    </citation>
    <scope>NUCLEOTIDE SEQUENCE [LARGE SCALE GENOMIC DNA]</scope>
    <source>
        <strain evidence="1 2">LSU 92-RS-03</strain>
    </source>
</reference>
<dbReference type="OrthoDB" id="2288126at2759"/>
<name>A0A367K1V3_RHIST</name>
<sequence length="325" mass="38136">IYSILSEHQEVIDIVARYLLNVYKDLYTFVSARINDDGFVVTYESHSTCRFHSLQLFCKFIRMLINKSWQTLLNFVFSFTNNVVDLFNKFLHTFVEFQHIFCHGGFFGKHCLPPTVTPDTEESRSTNQFTPFVECLTLPLPPKSFEDINTKIFCQACFPKGPLLEMLCHILSLHWLSFWSLKLTAIQRNIVFRLIHHKIPHKALLHRFLPAKVDTPHCSICLIHVDSLEHFLFDCQPKSAIWQTIIREFLWPTVDKQDIHSAFKTLNFDSVDYCTHRQISAKLVLILTLANIWKAHWYSIFNQTSFETTQVLNHIYSDIQIHIAK</sequence>
<gene>
    <name evidence="1" type="ORF">CU098_010940</name>
</gene>
<accession>A0A367K1V3</accession>
<proteinExistence type="predicted"/>
<evidence type="ECO:0000313" key="2">
    <source>
        <dbReference type="Proteomes" id="UP000253551"/>
    </source>
</evidence>
<organism evidence="1 2">
    <name type="scientific">Rhizopus stolonifer</name>
    <name type="common">Rhizopus nigricans</name>
    <dbReference type="NCBI Taxonomy" id="4846"/>
    <lineage>
        <taxon>Eukaryota</taxon>
        <taxon>Fungi</taxon>
        <taxon>Fungi incertae sedis</taxon>
        <taxon>Mucoromycota</taxon>
        <taxon>Mucoromycotina</taxon>
        <taxon>Mucoromycetes</taxon>
        <taxon>Mucorales</taxon>
        <taxon>Mucorineae</taxon>
        <taxon>Rhizopodaceae</taxon>
        <taxon>Rhizopus</taxon>
    </lineage>
</organism>
<feature type="non-terminal residue" evidence="1">
    <location>
        <position position="1"/>
    </location>
</feature>